<gene>
    <name evidence="4" type="primary">PRMT7</name>
    <name evidence="4" type="ORF">SPIL2461_LOCUS22246</name>
</gene>
<dbReference type="SUPFAM" id="SSF53335">
    <property type="entry name" value="S-adenosyl-L-methionine-dependent methyltransferases"/>
    <property type="match status" value="1"/>
</dbReference>
<feature type="region of interest" description="Disordered" evidence="3">
    <location>
        <begin position="1"/>
        <end position="25"/>
    </location>
</feature>
<keyword evidence="2" id="KW-0489">Methyltransferase</keyword>
<dbReference type="Proteomes" id="UP000649617">
    <property type="component" value="Unassembled WGS sequence"/>
</dbReference>
<dbReference type="Gene3D" id="3.40.50.150">
    <property type="entry name" value="Vaccinia Virus protein VP39"/>
    <property type="match status" value="1"/>
</dbReference>
<reference evidence="4" key="1">
    <citation type="submission" date="2021-02" db="EMBL/GenBank/DDBJ databases">
        <authorList>
            <person name="Dougan E. K."/>
            <person name="Rhodes N."/>
            <person name="Thang M."/>
            <person name="Chan C."/>
        </authorList>
    </citation>
    <scope>NUCLEOTIDE SEQUENCE</scope>
</reference>
<keyword evidence="1 2" id="KW-0949">S-adenosyl-L-methionine</keyword>
<dbReference type="Gene3D" id="2.70.160.11">
    <property type="entry name" value="Hnrnp arginine n-methyltransferase1"/>
    <property type="match status" value="1"/>
</dbReference>
<accession>A0A812XVF1</accession>
<proteinExistence type="predicted"/>
<dbReference type="CDD" id="cd02440">
    <property type="entry name" value="AdoMet_MTases"/>
    <property type="match status" value="1"/>
</dbReference>
<evidence type="ECO:0000313" key="5">
    <source>
        <dbReference type="Proteomes" id="UP000649617"/>
    </source>
</evidence>
<keyword evidence="2" id="KW-0808">Transferase</keyword>
<comment type="caution">
    <text evidence="4">The sequence shown here is derived from an EMBL/GenBank/DDBJ whole genome shotgun (WGS) entry which is preliminary data.</text>
</comment>
<dbReference type="GO" id="GO:0042054">
    <property type="term" value="F:histone methyltransferase activity"/>
    <property type="evidence" value="ECO:0007669"/>
    <property type="project" value="TreeGrafter"/>
</dbReference>
<name>A0A812XVF1_SYMPI</name>
<dbReference type="PANTHER" id="PTHR11006">
    <property type="entry name" value="PROTEIN ARGININE N-METHYLTRANSFERASE"/>
    <property type="match status" value="1"/>
</dbReference>
<dbReference type="EMBL" id="CAJNIZ010047082">
    <property type="protein sequence ID" value="CAE7761882.1"/>
    <property type="molecule type" value="Genomic_DNA"/>
</dbReference>
<evidence type="ECO:0000256" key="1">
    <source>
        <dbReference type="ARBA" id="ARBA00022691"/>
    </source>
</evidence>
<dbReference type="PANTHER" id="PTHR11006:SF4">
    <property type="entry name" value="PROTEIN ARGININE N-METHYLTRANSFERASE 7"/>
    <property type="match status" value="1"/>
</dbReference>
<dbReference type="Pfam" id="PF06325">
    <property type="entry name" value="PrmA"/>
    <property type="match status" value="1"/>
</dbReference>
<keyword evidence="5" id="KW-1185">Reference proteome</keyword>
<dbReference type="OrthoDB" id="417298at2759"/>
<organism evidence="4 5">
    <name type="scientific">Symbiodinium pilosum</name>
    <name type="common">Dinoflagellate</name>
    <dbReference type="NCBI Taxonomy" id="2952"/>
    <lineage>
        <taxon>Eukaryota</taxon>
        <taxon>Sar</taxon>
        <taxon>Alveolata</taxon>
        <taxon>Dinophyceae</taxon>
        <taxon>Suessiales</taxon>
        <taxon>Symbiodiniaceae</taxon>
        <taxon>Symbiodinium</taxon>
    </lineage>
</organism>
<dbReference type="AlphaFoldDB" id="A0A812XVF1"/>
<dbReference type="InterPro" id="IPR029063">
    <property type="entry name" value="SAM-dependent_MTases_sf"/>
</dbReference>
<sequence>MAEPLLKRHKASNSSSEVSEDEEVQDVLPRASLCPQRLRGIGMKLVNRINDDYLAMLRDVHRNDFYWTAMEKLPVRGQRVLDLGAGTGLLSLMAAKLGASSVLAVEESADMAAVVKTSAEHNRLQHIIDVHAGHSALLSLAEKDKADVIVSETFGVLLLQEGCLKSFIHARENLAKPGASILPAGGAQHARLLASTALRSACSALDPEMLHVNTFRDAGQVRFSLPGGFSVNSLPDACWMSDNISVLEVDFASSRPSDIPSSRHFRVQILEDGIVDAVVTSWEVWADKDRTLLLSTAADSTKGQPWGFARDAHWGQGFQVRSCRGGAAARSARLDWNQASRGTGRCCSSPCRG</sequence>
<dbReference type="GO" id="GO:0016274">
    <property type="term" value="F:protein-arginine N-methyltransferase activity"/>
    <property type="evidence" value="ECO:0007669"/>
    <property type="project" value="InterPro"/>
</dbReference>
<evidence type="ECO:0000256" key="2">
    <source>
        <dbReference type="PROSITE-ProRule" id="PRU01015"/>
    </source>
</evidence>
<evidence type="ECO:0000256" key="3">
    <source>
        <dbReference type="SAM" id="MobiDB-lite"/>
    </source>
</evidence>
<protein>
    <submittedName>
        <fullName evidence="4">PRMT7 protein</fullName>
    </submittedName>
</protein>
<dbReference type="GO" id="GO:0032259">
    <property type="term" value="P:methylation"/>
    <property type="evidence" value="ECO:0007669"/>
    <property type="project" value="UniProtKB-KW"/>
</dbReference>
<evidence type="ECO:0000313" key="4">
    <source>
        <dbReference type="EMBL" id="CAE7761882.1"/>
    </source>
</evidence>
<dbReference type="InterPro" id="IPR025799">
    <property type="entry name" value="Arg_MeTrfase"/>
</dbReference>
<dbReference type="PROSITE" id="PS51678">
    <property type="entry name" value="SAM_MT_PRMT"/>
    <property type="match status" value="1"/>
</dbReference>